<evidence type="ECO:0000313" key="2">
    <source>
        <dbReference type="EMBL" id="AYF96875.1"/>
    </source>
</evidence>
<keyword evidence="1" id="KW-0472">Membrane</keyword>
<dbReference type="AlphaFoldDB" id="A0A387B6P8"/>
<name>A0A387B6P8_9MICO</name>
<keyword evidence="1" id="KW-1133">Transmembrane helix</keyword>
<sequence>MSLDELRDVLTAWEERFALLITPVIAPIGIVVGVILLSMGNSSGWFLVLVGLGMLGYWVYRRVLRRD</sequence>
<dbReference type="KEGG" id="lyd:D7I47_00480"/>
<evidence type="ECO:0000256" key="1">
    <source>
        <dbReference type="SAM" id="Phobius"/>
    </source>
</evidence>
<protein>
    <submittedName>
        <fullName evidence="2">Uncharacterized protein</fullName>
    </submittedName>
</protein>
<dbReference type="EMBL" id="CP032630">
    <property type="protein sequence ID" value="AYF96875.1"/>
    <property type="molecule type" value="Genomic_DNA"/>
</dbReference>
<reference evidence="3" key="1">
    <citation type="submission" date="2018-09" db="EMBL/GenBank/DDBJ databases">
        <title>Genome sequencing of strain 2DFWR-13.</title>
        <authorList>
            <person name="Heo J."/>
            <person name="Kim S.-J."/>
            <person name="Kwon S.-W."/>
        </authorList>
    </citation>
    <scope>NUCLEOTIDE SEQUENCE [LARGE SCALE GENOMIC DNA]</scope>
    <source>
        <strain evidence="3">2DFWR-13</strain>
    </source>
</reference>
<dbReference type="Proteomes" id="UP000278886">
    <property type="component" value="Chromosome"/>
</dbReference>
<evidence type="ECO:0000313" key="3">
    <source>
        <dbReference type="Proteomes" id="UP000278886"/>
    </source>
</evidence>
<keyword evidence="3" id="KW-1185">Reference proteome</keyword>
<feature type="transmembrane region" description="Helical" evidence="1">
    <location>
        <begin position="43"/>
        <end position="60"/>
    </location>
</feature>
<keyword evidence="1" id="KW-0812">Transmembrane</keyword>
<accession>A0A387B6P8</accession>
<organism evidence="2 3">
    <name type="scientific">Protaetiibacter intestinalis</name>
    <dbReference type="NCBI Taxonomy" id="2419774"/>
    <lineage>
        <taxon>Bacteria</taxon>
        <taxon>Bacillati</taxon>
        <taxon>Actinomycetota</taxon>
        <taxon>Actinomycetes</taxon>
        <taxon>Micrococcales</taxon>
        <taxon>Microbacteriaceae</taxon>
        <taxon>Protaetiibacter</taxon>
    </lineage>
</organism>
<gene>
    <name evidence="2" type="ORF">D7I47_00480</name>
</gene>
<feature type="transmembrane region" description="Helical" evidence="1">
    <location>
        <begin position="17"/>
        <end position="37"/>
    </location>
</feature>
<dbReference type="RefSeq" id="WP_120761226.1">
    <property type="nucleotide sequence ID" value="NZ_CP032630.1"/>
</dbReference>
<proteinExistence type="predicted"/>